<comment type="similarity">
    <text evidence="7">Belongs to the binding-protein-dependent transport system permease family.</text>
</comment>
<dbReference type="PANTHER" id="PTHR30151:SF0">
    <property type="entry name" value="ABC TRANSPORTER PERMEASE PROTEIN MJ0413-RELATED"/>
    <property type="match status" value="1"/>
</dbReference>
<proteinExistence type="inferred from homology"/>
<dbReference type="RefSeq" id="WP_347437063.1">
    <property type="nucleotide sequence ID" value="NZ_CP089291.1"/>
</dbReference>
<comment type="subcellular location">
    <subcellularLocation>
        <location evidence="1 7">Cell membrane</location>
        <topology evidence="1 7">Multi-pass membrane protein</topology>
    </subcellularLocation>
</comment>
<evidence type="ECO:0000256" key="4">
    <source>
        <dbReference type="ARBA" id="ARBA00022692"/>
    </source>
</evidence>
<organism evidence="9 10">
    <name type="scientific">Fodinisporobacter ferrooxydans</name>
    <dbReference type="NCBI Taxonomy" id="2901836"/>
    <lineage>
        <taxon>Bacteria</taxon>
        <taxon>Bacillati</taxon>
        <taxon>Bacillota</taxon>
        <taxon>Bacilli</taxon>
        <taxon>Bacillales</taxon>
        <taxon>Alicyclobacillaceae</taxon>
        <taxon>Fodinisporobacter</taxon>
    </lineage>
</organism>
<accession>A0ABY4CJ51</accession>
<name>A0ABY4CJ51_9BACL</name>
<dbReference type="InterPro" id="IPR000515">
    <property type="entry name" value="MetI-like"/>
</dbReference>
<feature type="transmembrane region" description="Helical" evidence="7">
    <location>
        <begin position="212"/>
        <end position="233"/>
    </location>
</feature>
<dbReference type="InterPro" id="IPR035906">
    <property type="entry name" value="MetI-like_sf"/>
</dbReference>
<keyword evidence="2 7" id="KW-0813">Transport</keyword>
<dbReference type="SUPFAM" id="SSF161098">
    <property type="entry name" value="MetI-like"/>
    <property type="match status" value="1"/>
</dbReference>
<feature type="transmembrane region" description="Helical" evidence="7">
    <location>
        <begin position="125"/>
        <end position="142"/>
    </location>
</feature>
<feature type="domain" description="ABC transmembrane type-1" evidence="8">
    <location>
        <begin position="82"/>
        <end position="262"/>
    </location>
</feature>
<dbReference type="Gene3D" id="1.10.3720.10">
    <property type="entry name" value="MetI-like"/>
    <property type="match status" value="1"/>
</dbReference>
<dbReference type="EMBL" id="CP089291">
    <property type="protein sequence ID" value="UOF90369.1"/>
    <property type="molecule type" value="Genomic_DNA"/>
</dbReference>
<evidence type="ECO:0000256" key="5">
    <source>
        <dbReference type="ARBA" id="ARBA00022989"/>
    </source>
</evidence>
<evidence type="ECO:0000259" key="8">
    <source>
        <dbReference type="PROSITE" id="PS50928"/>
    </source>
</evidence>
<feature type="transmembrane region" description="Helical" evidence="7">
    <location>
        <begin position="91"/>
        <end position="113"/>
    </location>
</feature>
<dbReference type="Proteomes" id="UP000830167">
    <property type="component" value="Chromosome"/>
</dbReference>
<keyword evidence="6 7" id="KW-0472">Membrane</keyword>
<keyword evidence="10" id="KW-1185">Reference proteome</keyword>
<keyword evidence="4 7" id="KW-0812">Transmembrane</keyword>
<feature type="transmembrane region" description="Helical" evidence="7">
    <location>
        <begin position="60"/>
        <end position="79"/>
    </location>
</feature>
<evidence type="ECO:0000256" key="1">
    <source>
        <dbReference type="ARBA" id="ARBA00004651"/>
    </source>
</evidence>
<feature type="transmembrane region" description="Helical" evidence="7">
    <location>
        <begin position="149"/>
        <end position="168"/>
    </location>
</feature>
<reference evidence="9" key="1">
    <citation type="submission" date="2021-12" db="EMBL/GenBank/DDBJ databases">
        <title>Alicyclobacillaceae gen. nov., sp. nov., isolated from chalcocite enrichment system.</title>
        <authorList>
            <person name="Jiang Z."/>
        </authorList>
    </citation>
    <scope>NUCLEOTIDE SEQUENCE</scope>
    <source>
        <strain evidence="9">MYW30-H2</strain>
    </source>
</reference>
<feature type="transmembrane region" description="Helical" evidence="7">
    <location>
        <begin position="188"/>
        <end position="205"/>
    </location>
</feature>
<evidence type="ECO:0000313" key="10">
    <source>
        <dbReference type="Proteomes" id="UP000830167"/>
    </source>
</evidence>
<evidence type="ECO:0000256" key="6">
    <source>
        <dbReference type="ARBA" id="ARBA00023136"/>
    </source>
</evidence>
<feature type="transmembrane region" description="Helical" evidence="7">
    <location>
        <begin position="245"/>
        <end position="265"/>
    </location>
</feature>
<keyword evidence="5 7" id="KW-1133">Transmembrane helix</keyword>
<dbReference type="PROSITE" id="PS50928">
    <property type="entry name" value="ABC_TM1"/>
    <property type="match status" value="1"/>
</dbReference>
<evidence type="ECO:0000256" key="3">
    <source>
        <dbReference type="ARBA" id="ARBA00022475"/>
    </source>
</evidence>
<keyword evidence="3" id="KW-1003">Cell membrane</keyword>
<evidence type="ECO:0000313" key="9">
    <source>
        <dbReference type="EMBL" id="UOF90369.1"/>
    </source>
</evidence>
<evidence type="ECO:0000256" key="2">
    <source>
        <dbReference type="ARBA" id="ARBA00022448"/>
    </source>
</evidence>
<feature type="transmembrane region" description="Helical" evidence="7">
    <location>
        <begin position="32"/>
        <end position="54"/>
    </location>
</feature>
<dbReference type="PANTHER" id="PTHR30151">
    <property type="entry name" value="ALKANE SULFONATE ABC TRANSPORTER-RELATED, MEMBRANE SUBUNIT"/>
    <property type="match status" value="1"/>
</dbReference>
<sequence length="275" mass="30178">MSTLQVTKVVTVNGTQIENLKLGLNPVQRRRLLAVGSPILLLLIWQILGILHWINVKDFPTPTTIVSTMISHLASGVLVEDIKTSLYRIALGFVFGAVPGVVLGLSVGLFPFMRALIEPIVYTTYPIPKLAIMPLLMIIFGLGETEKIVLIALGVVYPVLINTAAGVLELDSRYLDVAKNFGASKLEYYRTVAIPGSIPMIFTGLKIGVAEALLLIVAAEMVGAQSGIGYRIWMSYEVYDMSTMFVSFVLMSALGYIFSILVDEIEMLVVPWKRK</sequence>
<gene>
    <name evidence="9" type="ORF">LSG31_21335</name>
</gene>
<evidence type="ECO:0000256" key="7">
    <source>
        <dbReference type="RuleBase" id="RU363032"/>
    </source>
</evidence>
<dbReference type="Pfam" id="PF00528">
    <property type="entry name" value="BPD_transp_1"/>
    <property type="match status" value="1"/>
</dbReference>
<protein>
    <submittedName>
        <fullName evidence="9">ABC transporter permease</fullName>
    </submittedName>
</protein>